<keyword evidence="2" id="KW-0472">Membrane</keyword>
<proteinExistence type="predicted"/>
<name>A0A5J4KP65_9CHLR</name>
<feature type="transmembrane region" description="Helical" evidence="2">
    <location>
        <begin position="69"/>
        <end position="90"/>
    </location>
</feature>
<protein>
    <recommendedName>
        <fullName evidence="3">Protein-glutamine gamma-glutamyltransferase-like C-terminal domain-containing protein</fullName>
    </recommendedName>
</protein>
<feature type="transmembrane region" description="Helical" evidence="2">
    <location>
        <begin position="200"/>
        <end position="221"/>
    </location>
</feature>
<feature type="transmembrane region" description="Helical" evidence="2">
    <location>
        <begin position="28"/>
        <end position="48"/>
    </location>
</feature>
<keyword evidence="5" id="KW-1185">Reference proteome</keyword>
<dbReference type="AlphaFoldDB" id="A0A5J4KP65"/>
<evidence type="ECO:0000259" key="3">
    <source>
        <dbReference type="Pfam" id="PF13559"/>
    </source>
</evidence>
<dbReference type="EMBL" id="BKZW01000001">
    <property type="protein sequence ID" value="GER88200.1"/>
    <property type="molecule type" value="Genomic_DNA"/>
</dbReference>
<feature type="transmembrane region" description="Helical" evidence="2">
    <location>
        <begin position="96"/>
        <end position="113"/>
    </location>
</feature>
<feature type="transmembrane region" description="Helical" evidence="2">
    <location>
        <begin position="233"/>
        <end position="263"/>
    </location>
</feature>
<organism evidence="4 5">
    <name type="scientific">Dictyobacter vulcani</name>
    <dbReference type="NCBI Taxonomy" id="2607529"/>
    <lineage>
        <taxon>Bacteria</taxon>
        <taxon>Bacillati</taxon>
        <taxon>Chloroflexota</taxon>
        <taxon>Ktedonobacteria</taxon>
        <taxon>Ktedonobacterales</taxon>
        <taxon>Dictyobacteraceae</taxon>
        <taxon>Dictyobacter</taxon>
    </lineage>
</organism>
<keyword evidence="2" id="KW-1133">Transmembrane helix</keyword>
<sequence length="493" mass="56172">MPIASALMEAQPIYLFLQLLFRRFTDSYNYLDVGSITLVLLGLHWWAIWDFYGRERRGEKWDYNAGLRVTWFDALAIVLALLILGLTHWYAIDNTYVIILMLILVVGGWKRSVDRARSAFNEEQLILAFKIGLGVLMAVLVLSLFQDQEAGYSVLDDVLNHLPIFFLSGFIALSFTRVGAARKEQARHGQSYAGEGSNKWVKALTSIWLLLIVMSIAFEVVPGDVLLLLLSPFWWLFGLLASALLFVINIVVYAIAVILNWLLTQLTHLVGKPVIPLIPTHMPDRSKLLPPLDRQHHIPPIITLSLDLLVIAIVVALLLALIFFMRKRRVAAVEKTLADEDEIREGLDVQQIRQERRLERRQRRIDTTESEALATASVRVRYRAFLQAMAEQGSAFEHRKQETPLEYQKRLLALAQAKLPAEASGQPSDPAILAELTQAYNQERYGAKETASERLNYLKQWVPHLLQRLKTHLVNTSAPTQKHPYQPSRWGED</sequence>
<keyword evidence="2" id="KW-0812">Transmembrane</keyword>
<feature type="region of interest" description="Disordered" evidence="1">
    <location>
        <begin position="473"/>
        <end position="493"/>
    </location>
</feature>
<dbReference type="Proteomes" id="UP000326912">
    <property type="component" value="Unassembled WGS sequence"/>
</dbReference>
<evidence type="ECO:0000313" key="4">
    <source>
        <dbReference type="EMBL" id="GER88200.1"/>
    </source>
</evidence>
<comment type="caution">
    <text evidence="4">The sequence shown here is derived from an EMBL/GenBank/DDBJ whole genome shotgun (WGS) entry which is preliminary data.</text>
</comment>
<accession>A0A5J4KP65</accession>
<feature type="transmembrane region" description="Helical" evidence="2">
    <location>
        <begin position="158"/>
        <end position="180"/>
    </location>
</feature>
<dbReference type="InterPro" id="IPR025403">
    <property type="entry name" value="TgpA-like_C"/>
</dbReference>
<evidence type="ECO:0000313" key="5">
    <source>
        <dbReference type="Proteomes" id="UP000326912"/>
    </source>
</evidence>
<evidence type="ECO:0000256" key="1">
    <source>
        <dbReference type="SAM" id="MobiDB-lite"/>
    </source>
</evidence>
<evidence type="ECO:0000256" key="2">
    <source>
        <dbReference type="SAM" id="Phobius"/>
    </source>
</evidence>
<feature type="transmembrane region" description="Helical" evidence="2">
    <location>
        <begin position="125"/>
        <end position="146"/>
    </location>
</feature>
<reference evidence="4 5" key="1">
    <citation type="submission" date="2019-10" db="EMBL/GenBank/DDBJ databases">
        <title>Dictyobacter vulcani sp. nov., within the class Ktedonobacteria, isolated from soil of volcanic Mt. Zao.</title>
        <authorList>
            <person name="Zheng Y."/>
            <person name="Wang C.M."/>
            <person name="Sakai Y."/>
            <person name="Abe K."/>
            <person name="Yokota A."/>
            <person name="Yabe S."/>
        </authorList>
    </citation>
    <scope>NUCLEOTIDE SEQUENCE [LARGE SCALE GENOMIC DNA]</scope>
    <source>
        <strain evidence="4 5">W12</strain>
    </source>
</reference>
<feature type="domain" description="Protein-glutamine gamma-glutamyltransferase-like C-terminal" evidence="3">
    <location>
        <begin position="381"/>
        <end position="455"/>
    </location>
</feature>
<gene>
    <name evidence="4" type="ORF">KDW_23620</name>
</gene>
<feature type="transmembrane region" description="Helical" evidence="2">
    <location>
        <begin position="304"/>
        <end position="325"/>
    </location>
</feature>
<dbReference type="Pfam" id="PF13559">
    <property type="entry name" value="DUF4129"/>
    <property type="match status" value="1"/>
</dbReference>